<protein>
    <submittedName>
        <fullName evidence="2">Uncharacterized protein</fullName>
    </submittedName>
</protein>
<evidence type="ECO:0000256" key="1">
    <source>
        <dbReference type="SAM" id="Phobius"/>
    </source>
</evidence>
<keyword evidence="1" id="KW-0472">Membrane</keyword>
<keyword evidence="1" id="KW-1133">Transmembrane helix</keyword>
<dbReference type="Proteomes" id="UP001596266">
    <property type="component" value="Unassembled WGS sequence"/>
</dbReference>
<feature type="transmembrane region" description="Helical" evidence="1">
    <location>
        <begin position="47"/>
        <end position="69"/>
    </location>
</feature>
<feature type="transmembrane region" description="Helical" evidence="1">
    <location>
        <begin position="102"/>
        <end position="120"/>
    </location>
</feature>
<evidence type="ECO:0000313" key="2">
    <source>
        <dbReference type="EMBL" id="MFC6396531.1"/>
    </source>
</evidence>
<reference evidence="3" key="1">
    <citation type="journal article" date="2019" name="Int. J. Syst. Evol. Microbiol.">
        <title>The Global Catalogue of Microorganisms (GCM) 10K type strain sequencing project: providing services to taxonomists for standard genome sequencing and annotation.</title>
        <authorList>
            <consortium name="The Broad Institute Genomics Platform"/>
            <consortium name="The Broad Institute Genome Sequencing Center for Infectious Disease"/>
            <person name="Wu L."/>
            <person name="Ma J."/>
        </authorList>
    </citation>
    <scope>NUCLEOTIDE SEQUENCE [LARGE SCALE GENOMIC DNA]</scope>
    <source>
        <strain evidence="3">CGMCC 1.15277</strain>
    </source>
</reference>
<feature type="transmembrane region" description="Helical" evidence="1">
    <location>
        <begin position="21"/>
        <end position="41"/>
    </location>
</feature>
<feature type="transmembrane region" description="Helical" evidence="1">
    <location>
        <begin position="126"/>
        <end position="145"/>
    </location>
</feature>
<comment type="caution">
    <text evidence="2">The sequence shown here is derived from an EMBL/GenBank/DDBJ whole genome shotgun (WGS) entry which is preliminary data.</text>
</comment>
<proteinExistence type="predicted"/>
<sequence length="151" mass="15905">MINTQKSTFGRTRSGRSPWPGALLIGVALTGVVAGIAALTNDGERSWLLPVLLTASCLPVLTVLGWSLLVDRNSLKGSIANPDESIESTWYDAATRGCFHDILIVAGLTLTAVSIVPALHGLSAQAALSALILFIAADVVVRYVITKHRDA</sequence>
<accession>A0ABW1X072</accession>
<name>A0ABW1X072_9ACTN</name>
<gene>
    <name evidence="2" type="ORF">ACFP57_05965</name>
</gene>
<dbReference type="RefSeq" id="WP_343885581.1">
    <property type="nucleotide sequence ID" value="NZ_BAAAKI010000008.1"/>
</dbReference>
<dbReference type="EMBL" id="JBHSUA010000011">
    <property type="protein sequence ID" value="MFC6396531.1"/>
    <property type="molecule type" value="Genomic_DNA"/>
</dbReference>
<keyword evidence="1" id="KW-0812">Transmembrane</keyword>
<keyword evidence="3" id="KW-1185">Reference proteome</keyword>
<evidence type="ECO:0000313" key="3">
    <source>
        <dbReference type="Proteomes" id="UP001596266"/>
    </source>
</evidence>
<organism evidence="2 3">
    <name type="scientific">Luteococcus sanguinis</name>
    <dbReference type="NCBI Taxonomy" id="174038"/>
    <lineage>
        <taxon>Bacteria</taxon>
        <taxon>Bacillati</taxon>
        <taxon>Actinomycetota</taxon>
        <taxon>Actinomycetes</taxon>
        <taxon>Propionibacteriales</taxon>
        <taxon>Propionibacteriaceae</taxon>
        <taxon>Luteococcus</taxon>
    </lineage>
</organism>